<dbReference type="HOGENOM" id="CLU_459093_0_0_7"/>
<dbReference type="InterPro" id="IPR051612">
    <property type="entry name" value="Teichoic_Acid_Biosynth"/>
</dbReference>
<dbReference type="KEGG" id="dba:Dbac_0113"/>
<dbReference type="Pfam" id="PF04464">
    <property type="entry name" value="Glyphos_transf"/>
    <property type="match status" value="1"/>
</dbReference>
<organism evidence="1 2">
    <name type="scientific">Desulfomicrobium baculatum (strain DSM 4028 / VKM B-1378 / X)</name>
    <name type="common">Desulfovibrio baculatus</name>
    <dbReference type="NCBI Taxonomy" id="525897"/>
    <lineage>
        <taxon>Bacteria</taxon>
        <taxon>Pseudomonadati</taxon>
        <taxon>Thermodesulfobacteriota</taxon>
        <taxon>Desulfovibrionia</taxon>
        <taxon>Desulfovibrionales</taxon>
        <taxon>Desulfomicrobiaceae</taxon>
        <taxon>Desulfomicrobium</taxon>
    </lineage>
</organism>
<protein>
    <submittedName>
        <fullName evidence="1">CDP-glycerol:poly(Glycerophosphate)glycerophosph otransferase</fullName>
    </submittedName>
</protein>
<dbReference type="Proteomes" id="UP000002216">
    <property type="component" value="Chromosome"/>
</dbReference>
<name>C7LT18_DESBD</name>
<dbReference type="Gene3D" id="3.40.50.12580">
    <property type="match status" value="1"/>
</dbReference>
<dbReference type="PANTHER" id="PTHR37316:SF3">
    <property type="entry name" value="TEICHOIC ACID GLYCEROL-PHOSPHATE TRANSFERASE"/>
    <property type="match status" value="1"/>
</dbReference>
<keyword evidence="1" id="KW-0808">Transferase</keyword>
<dbReference type="EMBL" id="CP001629">
    <property type="protein sequence ID" value="ACU88242.1"/>
    <property type="molecule type" value="Genomic_DNA"/>
</dbReference>
<evidence type="ECO:0000313" key="1">
    <source>
        <dbReference type="EMBL" id="ACU88242.1"/>
    </source>
</evidence>
<keyword evidence="2" id="KW-1185">Reference proteome</keyword>
<accession>C7LT18</accession>
<dbReference type="GO" id="GO:0016020">
    <property type="term" value="C:membrane"/>
    <property type="evidence" value="ECO:0007669"/>
    <property type="project" value="InterPro"/>
</dbReference>
<dbReference type="GO" id="GO:0047355">
    <property type="term" value="F:CDP-glycerol glycerophosphotransferase activity"/>
    <property type="evidence" value="ECO:0007669"/>
    <property type="project" value="InterPro"/>
</dbReference>
<dbReference type="SUPFAM" id="SSF53756">
    <property type="entry name" value="UDP-Glycosyltransferase/glycogen phosphorylase"/>
    <property type="match status" value="1"/>
</dbReference>
<dbReference type="eggNOG" id="COG1887">
    <property type="taxonomic scope" value="Bacteria"/>
</dbReference>
<dbReference type="STRING" id="525897.Dbac_0113"/>
<gene>
    <name evidence="1" type="ordered locus">Dbac_0113</name>
</gene>
<reference evidence="1 2" key="1">
    <citation type="journal article" date="2009" name="Stand. Genomic Sci.">
        <title>Complete genome sequence of Desulfomicrobium baculatum type strain (X).</title>
        <authorList>
            <person name="Copeland A."/>
            <person name="Spring S."/>
            <person name="Goker M."/>
            <person name="Schneider S."/>
            <person name="Lapidus A."/>
            <person name="Del Rio T.G."/>
            <person name="Tice H."/>
            <person name="Cheng J.F."/>
            <person name="Chen F."/>
            <person name="Nolan M."/>
            <person name="Bruce D."/>
            <person name="Goodwin L."/>
            <person name="Pitluck S."/>
            <person name="Ivanova N."/>
            <person name="Mavrommatis K."/>
            <person name="Ovchinnikova G."/>
            <person name="Pati A."/>
            <person name="Chen A."/>
            <person name="Palaniappan K."/>
            <person name="Land M."/>
            <person name="Hauser L."/>
            <person name="Chang Y.J."/>
            <person name="Jeffries C.C."/>
            <person name="Meincke L."/>
            <person name="Sims D."/>
            <person name="Brettin T."/>
            <person name="Detter J.C."/>
            <person name="Han C."/>
            <person name="Chain P."/>
            <person name="Bristow J."/>
            <person name="Eisen J.A."/>
            <person name="Markowitz V."/>
            <person name="Hugenholtz P."/>
            <person name="Kyrpides N.C."/>
            <person name="Klenk H.P."/>
            <person name="Lucas S."/>
        </authorList>
    </citation>
    <scope>NUCLEOTIDE SEQUENCE [LARGE SCALE GENOMIC DNA]</scope>
    <source>
        <strain evidence="2">DSM 4028 / VKM B-1378 / X</strain>
    </source>
</reference>
<dbReference type="AlphaFoldDB" id="C7LT18"/>
<sequence>MSDLKKILFYVERSLHLPFLEPIEEYLSRNGLAVTAFSAPDFFPGTPEIPQWGLPEAQIRRLEQKAPFYANLEDFEPDVTIVADACHFRIPQIRNVINVGHGMICKGAFYTDSEITRRENLSQLLLVPGPLHRRRLLDNVFIPIRLTGFIKSDQLFGQQVQTREQFCERLGIDPSKRIVLFAPTYNPELSAIHCLQEGIRKVADKDTVLLIKLHNMTEDRFKELYANIAASNHSIFYLEDADYSGMMHAADLMISDVSSIFIEFLLLDKPVILFNNPRLKEFPLYRAEDIEYMTRDAAVLVNSLEELLQAVRTELAQPQRRSAIRKRYAMALDHGRDGRSVQRAAEAILDWVHGRNLPEKKDMDVILLEDDDAKPEIIRQDIERLRTNAPGHRLRISVFGGQESGGILDATHRPGSFHCNELYACLRGSQSPLTAILRGGLVVPFDWPKWLENHFRWNPKTGVVKAMTEPVLATQCMQQLSNSPRPITNPDVLLFGLLVTGIGQSIAGLRLPSDCAMIHSDLYPHISGTFPASSPTEFITALGLLAQSHEMQTRLSIDCYMYQADTKARILEQIKTLRQLGQNREATNLAASLD</sequence>
<dbReference type="InterPro" id="IPR043148">
    <property type="entry name" value="TagF_C"/>
</dbReference>
<dbReference type="PANTHER" id="PTHR37316">
    <property type="entry name" value="TEICHOIC ACID GLYCEROL-PHOSPHATE PRIMASE"/>
    <property type="match status" value="1"/>
</dbReference>
<dbReference type="InterPro" id="IPR007554">
    <property type="entry name" value="Glycerophosphate_synth"/>
</dbReference>
<proteinExistence type="predicted"/>
<dbReference type="RefSeq" id="WP_012805327.1">
    <property type="nucleotide sequence ID" value="NC_013173.1"/>
</dbReference>
<evidence type="ECO:0000313" key="2">
    <source>
        <dbReference type="Proteomes" id="UP000002216"/>
    </source>
</evidence>